<dbReference type="BioCyc" id="MetaCyc:MONOMER-20820"/>
<evidence type="ECO:0000313" key="2">
    <source>
        <dbReference type="EMBL" id="AAW33973.1"/>
    </source>
</evidence>
<dbReference type="Pfam" id="PF00550">
    <property type="entry name" value="PP-binding"/>
    <property type="match status" value="1"/>
</dbReference>
<reference evidence="2" key="1">
    <citation type="journal article" date="2004" name="Proc. Natl. Acad. Sci. U.S.A.">
        <title>Antitumor polyketide biosynthesis by an uncultivated bacterial symbiont of the marine sponge Theonella swinhoei.</title>
        <authorList>
            <person name="Piel J."/>
            <person name="Hui D."/>
            <person name="Wen G."/>
            <person name="Butzke D."/>
            <person name="Platzer M."/>
            <person name="Fusetani N."/>
            <person name="Matsunaga S."/>
        </authorList>
    </citation>
    <scope>NUCLEOTIDE SEQUENCE</scope>
</reference>
<protein>
    <submittedName>
        <fullName evidence="2">PedN</fullName>
    </submittedName>
</protein>
<organism evidence="2">
    <name type="scientific">symbiont bacterium of Paederus fuscipes</name>
    <dbReference type="NCBI Taxonomy" id="176282"/>
    <lineage>
        <taxon>Bacteria</taxon>
    </lineage>
</organism>
<evidence type="ECO:0000259" key="1">
    <source>
        <dbReference type="PROSITE" id="PS50075"/>
    </source>
</evidence>
<accession>Q5I689</accession>
<proteinExistence type="predicted"/>
<sequence length="80" mass="8760">MIRERIFNVIARNTLEVLPDIQPEAISTLKSLAELGANSVDRMEIITLSMAELGVTIPLVSFATVSNIEGLVDTLSQYVQ</sequence>
<feature type="domain" description="Carrier" evidence="1">
    <location>
        <begin position="1"/>
        <end position="79"/>
    </location>
</feature>
<dbReference type="Gene3D" id="1.10.1200.10">
    <property type="entry name" value="ACP-like"/>
    <property type="match status" value="1"/>
</dbReference>
<dbReference type="InterPro" id="IPR009081">
    <property type="entry name" value="PP-bd_ACP"/>
</dbReference>
<dbReference type="PROSITE" id="PS50075">
    <property type="entry name" value="CARRIER"/>
    <property type="match status" value="1"/>
</dbReference>
<dbReference type="EMBL" id="AY850690">
    <property type="protein sequence ID" value="AAW33973.1"/>
    <property type="molecule type" value="Genomic_DNA"/>
</dbReference>
<dbReference type="InterPro" id="IPR036736">
    <property type="entry name" value="ACP-like_sf"/>
</dbReference>
<name>Q5I689_UNCXX</name>
<dbReference type="SUPFAM" id="SSF47336">
    <property type="entry name" value="ACP-like"/>
    <property type="match status" value="1"/>
</dbReference>
<dbReference type="AlphaFoldDB" id="Q5I689"/>